<feature type="transmembrane region" description="Helical" evidence="1">
    <location>
        <begin position="16"/>
        <end position="37"/>
    </location>
</feature>
<dbReference type="HOGENOM" id="CLU_2118734_0_0_6"/>
<dbReference type="AlphaFoldDB" id="A0A0H3IC24"/>
<evidence type="ECO:0000313" key="3">
    <source>
        <dbReference type="Proteomes" id="UP000008044"/>
    </source>
</evidence>
<protein>
    <submittedName>
        <fullName evidence="2">Uncharacterized protein</fullName>
    </submittedName>
</protein>
<evidence type="ECO:0000256" key="1">
    <source>
        <dbReference type="SAM" id="Phobius"/>
    </source>
</evidence>
<keyword evidence="1" id="KW-1133">Transmembrane helix</keyword>
<feature type="transmembrane region" description="Helical" evidence="1">
    <location>
        <begin position="95"/>
        <end position="113"/>
    </location>
</feature>
<accession>A0A0H3IC24</accession>
<keyword evidence="1" id="KW-0812">Transmembrane</keyword>
<gene>
    <name evidence="2" type="ordered locus">W5S_3484</name>
</gene>
<keyword evidence="1" id="KW-0472">Membrane</keyword>
<dbReference type="RefSeq" id="WP_014701025.1">
    <property type="nucleotide sequence ID" value="NC_017845.1"/>
</dbReference>
<name>A0A0H3IC24_PECPM</name>
<feature type="transmembrane region" description="Helical" evidence="1">
    <location>
        <begin position="57"/>
        <end position="75"/>
    </location>
</feature>
<proteinExistence type="predicted"/>
<dbReference type="KEGG" id="pec:W5S_3484"/>
<dbReference type="Proteomes" id="UP000008044">
    <property type="component" value="Chromosome"/>
</dbReference>
<sequence>MANSQTKPYGYWRRHLLLFITWLLLITLLMLLAAVLFENDPDGQGIKVWLHDSRYILLAWRMMVYAGLAWLWFYAVRPRLIAATASPAYLRRLEWLAAGFLLFIELANLRALVA</sequence>
<evidence type="ECO:0000313" key="2">
    <source>
        <dbReference type="EMBL" id="AFI91554.1"/>
    </source>
</evidence>
<dbReference type="STRING" id="1905730.W5S_3484"/>
<dbReference type="PATRIC" id="fig|1166016.3.peg.3544"/>
<reference evidence="2 3" key="1">
    <citation type="journal article" date="2012" name="J. Bacteriol.">
        <title>Genome sequence of Pectobacterium sp. strain SCC3193.</title>
        <authorList>
            <person name="Koskinen J.P."/>
            <person name="Laine P."/>
            <person name="Niemi O."/>
            <person name="Nykyri J."/>
            <person name="Harjunpaa H."/>
            <person name="Auvinen P."/>
            <person name="Paulin L."/>
            <person name="Pirhonen M."/>
            <person name="Palva T."/>
            <person name="Holm L."/>
        </authorList>
    </citation>
    <scope>NUCLEOTIDE SEQUENCE [LARGE SCALE GENOMIC DNA]</scope>
    <source>
        <strain evidence="2 3">SCC3193</strain>
    </source>
</reference>
<dbReference type="EMBL" id="CP003415">
    <property type="protein sequence ID" value="AFI91554.1"/>
    <property type="molecule type" value="Genomic_DNA"/>
</dbReference>
<dbReference type="eggNOG" id="ENOG5030N1X">
    <property type="taxonomic scope" value="Bacteria"/>
</dbReference>
<organism evidence="2 3">
    <name type="scientific">Pectobacterium parmentieri</name>
    <dbReference type="NCBI Taxonomy" id="1905730"/>
    <lineage>
        <taxon>Bacteria</taxon>
        <taxon>Pseudomonadati</taxon>
        <taxon>Pseudomonadota</taxon>
        <taxon>Gammaproteobacteria</taxon>
        <taxon>Enterobacterales</taxon>
        <taxon>Pectobacteriaceae</taxon>
        <taxon>Pectobacterium</taxon>
    </lineage>
</organism>